<comment type="caution">
    <text evidence="1">The sequence shown here is derived from an EMBL/GenBank/DDBJ whole genome shotgun (WGS) entry which is preliminary data.</text>
</comment>
<sequence>KMKKLSVIFIFALCFAFTGGAYAQRYLPGQRGLQITAGTVNGFNLNTKNDDFAFHTGAAFSTYTKNGNRWVLGGEFMEKCHPYKKKCLPQAQFTAEGGYYLKFLSDASKTLFLSLGTSALGGYETVNWNRKLLSDGATIKNKDAFLYGAALTLEAEVYLADRVVLLANVRERLLAGSSVG</sequence>
<dbReference type="AlphaFoldDB" id="A0A5J4P7J3"/>
<feature type="non-terminal residue" evidence="1">
    <location>
        <position position="180"/>
    </location>
</feature>
<organism evidence="1">
    <name type="scientific">termite gut metagenome</name>
    <dbReference type="NCBI Taxonomy" id="433724"/>
    <lineage>
        <taxon>unclassified sequences</taxon>
        <taxon>metagenomes</taxon>
        <taxon>organismal metagenomes</taxon>
    </lineage>
</organism>
<gene>
    <name evidence="1" type="ORF">EZS27_043691</name>
</gene>
<dbReference type="EMBL" id="SNRY01011331">
    <property type="protein sequence ID" value="KAA6304661.1"/>
    <property type="molecule type" value="Genomic_DNA"/>
</dbReference>
<accession>A0A5J4P7J3</accession>
<dbReference type="Pfam" id="PF10626">
    <property type="entry name" value="TraO"/>
    <property type="match status" value="1"/>
</dbReference>
<reference evidence="1" key="1">
    <citation type="submission" date="2019-03" db="EMBL/GenBank/DDBJ databases">
        <title>Single cell metagenomics reveals metabolic interactions within the superorganism composed of flagellate Streblomastix strix and complex community of Bacteroidetes bacteria on its surface.</title>
        <authorList>
            <person name="Treitli S.C."/>
            <person name="Kolisko M."/>
            <person name="Husnik F."/>
            <person name="Keeling P."/>
            <person name="Hampl V."/>
        </authorList>
    </citation>
    <scope>NUCLEOTIDE SEQUENCE</scope>
    <source>
        <strain evidence="1">STM</strain>
    </source>
</reference>
<proteinExistence type="predicted"/>
<evidence type="ECO:0000313" key="1">
    <source>
        <dbReference type="EMBL" id="KAA6304661.1"/>
    </source>
</evidence>
<protein>
    <submittedName>
        <fullName evidence="1">Uncharacterized protein</fullName>
    </submittedName>
</protein>
<dbReference type="InterPro" id="IPR018899">
    <property type="entry name" value="Conjug_transposon_Tra0"/>
</dbReference>
<name>A0A5J4P7J3_9ZZZZ</name>
<feature type="non-terminal residue" evidence="1">
    <location>
        <position position="1"/>
    </location>
</feature>